<accession>A0A078I667</accession>
<dbReference type="EMBL" id="LK032606">
    <property type="protein sequence ID" value="CDY44924.1"/>
    <property type="molecule type" value="Genomic_DNA"/>
</dbReference>
<dbReference type="AlphaFoldDB" id="A0A078I667"/>
<organism evidence="1 2">
    <name type="scientific">Brassica napus</name>
    <name type="common">Rape</name>
    <dbReference type="NCBI Taxonomy" id="3708"/>
    <lineage>
        <taxon>Eukaryota</taxon>
        <taxon>Viridiplantae</taxon>
        <taxon>Streptophyta</taxon>
        <taxon>Embryophyta</taxon>
        <taxon>Tracheophyta</taxon>
        <taxon>Spermatophyta</taxon>
        <taxon>Magnoliopsida</taxon>
        <taxon>eudicotyledons</taxon>
        <taxon>Gunneridae</taxon>
        <taxon>Pentapetalae</taxon>
        <taxon>rosids</taxon>
        <taxon>malvids</taxon>
        <taxon>Brassicales</taxon>
        <taxon>Brassicaceae</taxon>
        <taxon>Brassiceae</taxon>
        <taxon>Brassica</taxon>
    </lineage>
</organism>
<evidence type="ECO:0000313" key="2">
    <source>
        <dbReference type="Proteomes" id="UP000028999"/>
    </source>
</evidence>
<keyword evidence="2" id="KW-1185">Reference proteome</keyword>
<name>A0A078I667_BRANA</name>
<protein>
    <submittedName>
        <fullName evidence="1">BnaA02g04290D protein</fullName>
    </submittedName>
</protein>
<dbReference type="OrthoDB" id="45571at2759"/>
<dbReference type="ExpressionAtlas" id="A0A078I667">
    <property type="expression patterns" value="baseline"/>
</dbReference>
<proteinExistence type="predicted"/>
<dbReference type="PANTHER" id="PTHR35757">
    <property type="entry name" value="THERMOSOME SUBUNIT GAMMA"/>
    <property type="match status" value="1"/>
</dbReference>
<dbReference type="PANTHER" id="PTHR35757:SF1">
    <property type="entry name" value="THERMOSOME SUBUNIT GAMMA"/>
    <property type="match status" value="1"/>
</dbReference>
<dbReference type="PaxDb" id="3708-A0A078I667"/>
<gene>
    <name evidence="1" type="primary">BnaA02g04290D</name>
    <name evidence="1" type="ORF">GSBRNA2T00081081001</name>
</gene>
<sequence length="463" mass="52826">MASSSFAVLPLLNYNSSTTNRSSSSIRFFNLPKSKHRSTKHLLNPRSPQVLVSLSLNQPTDDESSDAALFLESNSIADYMRFKRRSDDGDNGSSELQTAIVSYKKRFPWILLNPFLQVDLVSTIHIADKEYFTALQKELEPYDSILYEMVTSKESLENRRNPIAAKRLKTSRSRGFSILGLIQRQMARVLALDFQLDCLNYEAKNWYHADLDFETFTLLQKEKGESFYSFARDMTIRSTKAMIQPALVTEGLDTWRSKLLWVSRVFPMPLVGLFLIVAFCADFENQTEDYPELEALSRLDIGAAMKVFLAKRLTSELTQGTSEIEEKSVIIGERNRAATEALKRAIEQGSKRVAILYGGGHMPDLGRRLREEFDLVPSEVRWVTAWSISNPGDMETTSFPFLRTMADALRWPLNRYQTLALLLFSSVLALDLCFWELFLDSTIDWGSQIAAELYKFVDNTKLV</sequence>
<dbReference type="OMA" id="WSIKNWK"/>
<dbReference type="GO" id="GO:0010027">
    <property type="term" value="P:thylakoid membrane organization"/>
    <property type="evidence" value="ECO:0000318"/>
    <property type="project" value="GO_Central"/>
</dbReference>
<reference evidence="1 2" key="1">
    <citation type="journal article" date="2014" name="Science">
        <title>Plant genetics. Early allopolyploid evolution in the post-Neolithic Brassica napus oilseed genome.</title>
        <authorList>
            <person name="Chalhoub B."/>
            <person name="Denoeud F."/>
            <person name="Liu S."/>
            <person name="Parkin I.A."/>
            <person name="Tang H."/>
            <person name="Wang X."/>
            <person name="Chiquet J."/>
            <person name="Belcram H."/>
            <person name="Tong C."/>
            <person name="Samans B."/>
            <person name="Correa M."/>
            <person name="Da Silva C."/>
            <person name="Just J."/>
            <person name="Falentin C."/>
            <person name="Koh C.S."/>
            <person name="Le Clainche I."/>
            <person name="Bernard M."/>
            <person name="Bento P."/>
            <person name="Noel B."/>
            <person name="Labadie K."/>
            <person name="Alberti A."/>
            <person name="Charles M."/>
            <person name="Arnaud D."/>
            <person name="Guo H."/>
            <person name="Daviaud C."/>
            <person name="Alamery S."/>
            <person name="Jabbari K."/>
            <person name="Zhao M."/>
            <person name="Edger P.P."/>
            <person name="Chelaifa H."/>
            <person name="Tack D."/>
            <person name="Lassalle G."/>
            <person name="Mestiri I."/>
            <person name="Schnel N."/>
            <person name="Le Paslier M.C."/>
            <person name="Fan G."/>
            <person name="Renault V."/>
            <person name="Bayer P.E."/>
            <person name="Golicz A.A."/>
            <person name="Manoli S."/>
            <person name="Lee T.H."/>
            <person name="Thi V.H."/>
            <person name="Chalabi S."/>
            <person name="Hu Q."/>
            <person name="Fan C."/>
            <person name="Tollenaere R."/>
            <person name="Lu Y."/>
            <person name="Battail C."/>
            <person name="Shen J."/>
            <person name="Sidebottom C.H."/>
            <person name="Wang X."/>
            <person name="Canaguier A."/>
            <person name="Chauveau A."/>
            <person name="Berard A."/>
            <person name="Deniot G."/>
            <person name="Guan M."/>
            <person name="Liu Z."/>
            <person name="Sun F."/>
            <person name="Lim Y.P."/>
            <person name="Lyons E."/>
            <person name="Town C.D."/>
            <person name="Bancroft I."/>
            <person name="Wang X."/>
            <person name="Meng J."/>
            <person name="Ma J."/>
            <person name="Pires J.C."/>
            <person name="King G.J."/>
            <person name="Brunel D."/>
            <person name="Delourme R."/>
            <person name="Renard M."/>
            <person name="Aury J.M."/>
            <person name="Adams K.L."/>
            <person name="Batley J."/>
            <person name="Snowdon R.J."/>
            <person name="Tost J."/>
            <person name="Edwards D."/>
            <person name="Zhou Y."/>
            <person name="Hua W."/>
            <person name="Sharpe A.G."/>
            <person name="Paterson A.H."/>
            <person name="Guan C."/>
            <person name="Wincker P."/>
        </authorList>
    </citation>
    <scope>NUCLEOTIDE SEQUENCE [LARGE SCALE GENOMIC DNA]</scope>
    <source>
        <strain evidence="2">cv. Darmor-bzh</strain>
    </source>
</reference>
<dbReference type="Proteomes" id="UP000028999">
    <property type="component" value="Unassembled WGS sequence"/>
</dbReference>
<evidence type="ECO:0000313" key="1">
    <source>
        <dbReference type="EMBL" id="CDY44924.1"/>
    </source>
</evidence>
<dbReference type="GO" id="GO:0009570">
    <property type="term" value="C:chloroplast stroma"/>
    <property type="evidence" value="ECO:0000318"/>
    <property type="project" value="GO_Central"/>
</dbReference>
<dbReference type="STRING" id="3708.A0A078I667"/>
<dbReference type="Gramene" id="CDY44924">
    <property type="protein sequence ID" value="CDY44924"/>
    <property type="gene ID" value="GSBRNA2T00081081001"/>
</dbReference>